<dbReference type="EMBL" id="VMNF01000004">
    <property type="protein sequence ID" value="TXC09385.1"/>
    <property type="molecule type" value="Genomic_DNA"/>
</dbReference>
<organism evidence="2 3">
    <name type="scientific">Fusarium oxysporum f. sp. cubense</name>
    <dbReference type="NCBI Taxonomy" id="61366"/>
    <lineage>
        <taxon>Eukaryota</taxon>
        <taxon>Fungi</taxon>
        <taxon>Dikarya</taxon>
        <taxon>Ascomycota</taxon>
        <taxon>Pezizomycotina</taxon>
        <taxon>Sordariomycetes</taxon>
        <taxon>Hypocreomycetidae</taxon>
        <taxon>Hypocreales</taxon>
        <taxon>Nectriaceae</taxon>
        <taxon>Fusarium</taxon>
        <taxon>Fusarium oxysporum species complex</taxon>
    </lineage>
</organism>
<protein>
    <submittedName>
        <fullName evidence="2">Uncharacterized protein</fullName>
    </submittedName>
</protein>
<feature type="transmembrane region" description="Helical" evidence="1">
    <location>
        <begin position="36"/>
        <end position="53"/>
    </location>
</feature>
<accession>A0A5C6TEA9</accession>
<name>A0A5C6TEA9_FUSOC</name>
<evidence type="ECO:0000256" key="1">
    <source>
        <dbReference type="SAM" id="Phobius"/>
    </source>
</evidence>
<keyword evidence="1" id="KW-0472">Membrane</keyword>
<keyword evidence="1" id="KW-1133">Transmembrane helix</keyword>
<evidence type="ECO:0000313" key="3">
    <source>
        <dbReference type="Proteomes" id="UP000321331"/>
    </source>
</evidence>
<sequence length="54" mass="6632">MLYIYCFKNKKECYFNNIKRSSCCLKCVWQGCSYNSIYVISTYIFISFFFLMLY</sequence>
<gene>
    <name evidence="2" type="ORF">FocTR4_00006121</name>
</gene>
<evidence type="ECO:0000313" key="2">
    <source>
        <dbReference type="EMBL" id="TXC09385.1"/>
    </source>
</evidence>
<dbReference type="Proteomes" id="UP000321331">
    <property type="component" value="Unassembled WGS sequence"/>
</dbReference>
<dbReference type="AlphaFoldDB" id="A0A5C6TEA9"/>
<reference evidence="2 3" key="1">
    <citation type="submission" date="2019-07" db="EMBL/GenBank/DDBJ databases">
        <title>The First High-Quality Draft Genome Sequence of the Causal Agent of the Current Panama Disease Epidemic.</title>
        <authorList>
            <person name="Warmington R.J."/>
            <person name="Kay W."/>
            <person name="Jeffries A."/>
            <person name="Bebber D."/>
            <person name="Moore K."/>
            <person name="Studholme D.J."/>
        </authorList>
    </citation>
    <scope>NUCLEOTIDE SEQUENCE [LARGE SCALE GENOMIC DNA]</scope>
    <source>
        <strain evidence="2 3">TR4</strain>
    </source>
</reference>
<comment type="caution">
    <text evidence="2">The sequence shown here is derived from an EMBL/GenBank/DDBJ whole genome shotgun (WGS) entry which is preliminary data.</text>
</comment>
<proteinExistence type="predicted"/>
<keyword evidence="1" id="KW-0812">Transmembrane</keyword>